<feature type="compositionally biased region" description="Basic and acidic residues" evidence="1">
    <location>
        <begin position="441"/>
        <end position="450"/>
    </location>
</feature>
<accession>A0A139H4Y3</accession>
<feature type="compositionally biased region" description="Basic and acidic residues" evidence="1">
    <location>
        <begin position="398"/>
        <end position="409"/>
    </location>
</feature>
<evidence type="ECO:0000313" key="3">
    <source>
        <dbReference type="Proteomes" id="UP000070133"/>
    </source>
</evidence>
<dbReference type="EMBL" id="LFZN01000140">
    <property type="protein sequence ID" value="KXS97523.1"/>
    <property type="molecule type" value="Genomic_DNA"/>
</dbReference>
<proteinExistence type="predicted"/>
<evidence type="ECO:0000256" key="1">
    <source>
        <dbReference type="SAM" id="MobiDB-lite"/>
    </source>
</evidence>
<keyword evidence="3" id="KW-1185">Reference proteome</keyword>
<sequence length="450" mass="50598">MVRDQMDVDIHTHVSCIQANDRFPADDVSVSLKAVDSQTAPAADAKVESWYSCMQALWQETTCKELKVPYKYESVAALVVHWEGDSACEKESRELHSLFANDFNYKSRILSLSCENEPKRQLRHGLDSLVLKHDGPCRSNLLIVYYSGHGVATHGPGLIITGESDHDPAATWQGSAYPPQANWNEIEEEALRNTRADILSIIDCCSAGSIWKDGTHEERSWQVLAASRATCPTAGAGDKSFTRALIDCLKARLKSQPDELFTVNQLHDDIVKNRDDDRSVCRPRNRVNKRYIKLAPVDGADKIGVTPASHTKESASLTLRVSFRDKVDLTEEEVTKMARHIARGASNARLSISKIDWVEFQQHNPAPTTDFQRLCFGVIIVQRLWRRRKAQNNGKRMRHEDFDERERPQSPKRPRAGSRFASTQLQVDAFGHISPSPSNKSGRETPDLTL</sequence>
<comment type="caution">
    <text evidence="2">The sequence shown here is derived from an EMBL/GenBank/DDBJ whole genome shotgun (WGS) entry which is preliminary data.</text>
</comment>
<dbReference type="STRING" id="321146.A0A139H4Y3"/>
<protein>
    <submittedName>
        <fullName evidence="2">Uncharacterized protein</fullName>
    </submittedName>
</protein>
<dbReference type="OrthoDB" id="3644990at2759"/>
<organism evidence="2 3">
    <name type="scientific">Pseudocercospora eumusae</name>
    <dbReference type="NCBI Taxonomy" id="321146"/>
    <lineage>
        <taxon>Eukaryota</taxon>
        <taxon>Fungi</taxon>
        <taxon>Dikarya</taxon>
        <taxon>Ascomycota</taxon>
        <taxon>Pezizomycotina</taxon>
        <taxon>Dothideomycetes</taxon>
        <taxon>Dothideomycetidae</taxon>
        <taxon>Mycosphaerellales</taxon>
        <taxon>Mycosphaerellaceae</taxon>
        <taxon>Pseudocercospora</taxon>
    </lineage>
</organism>
<dbReference type="AlphaFoldDB" id="A0A139H4Y3"/>
<dbReference type="Proteomes" id="UP000070133">
    <property type="component" value="Unassembled WGS sequence"/>
</dbReference>
<gene>
    <name evidence="2" type="ORF">AC578_4605</name>
</gene>
<reference evidence="2 3" key="1">
    <citation type="submission" date="2015-07" db="EMBL/GenBank/DDBJ databases">
        <title>Comparative genomics of the Sigatoka disease complex on banana suggests a link between parallel evolutionary changes in Pseudocercospora fijiensis and Pseudocercospora eumusae and increased virulence on the banana host.</title>
        <authorList>
            <person name="Chang T.-C."/>
            <person name="Salvucci A."/>
            <person name="Crous P.W."/>
            <person name="Stergiopoulos I."/>
        </authorList>
    </citation>
    <scope>NUCLEOTIDE SEQUENCE [LARGE SCALE GENOMIC DNA]</scope>
    <source>
        <strain evidence="2 3">CBS 114824</strain>
    </source>
</reference>
<feature type="region of interest" description="Disordered" evidence="1">
    <location>
        <begin position="389"/>
        <end position="450"/>
    </location>
</feature>
<name>A0A139H4Y3_9PEZI</name>
<dbReference type="Gene3D" id="3.40.50.1460">
    <property type="match status" value="1"/>
</dbReference>
<evidence type="ECO:0000313" key="2">
    <source>
        <dbReference type="EMBL" id="KXS97523.1"/>
    </source>
</evidence>